<proteinExistence type="predicted"/>
<dbReference type="GO" id="GO:0005886">
    <property type="term" value="C:plasma membrane"/>
    <property type="evidence" value="ECO:0007669"/>
    <property type="project" value="UniProtKB-SubCell"/>
</dbReference>
<feature type="transmembrane region" description="Helical" evidence="7">
    <location>
        <begin position="259"/>
        <end position="282"/>
    </location>
</feature>
<feature type="transmembrane region" description="Helical" evidence="7">
    <location>
        <begin position="374"/>
        <end position="393"/>
    </location>
</feature>
<evidence type="ECO:0000256" key="2">
    <source>
        <dbReference type="ARBA" id="ARBA00022448"/>
    </source>
</evidence>
<accession>A0A2N0ZD35</accession>
<dbReference type="InterPro" id="IPR036259">
    <property type="entry name" value="MFS_trans_sf"/>
</dbReference>
<feature type="transmembrane region" description="Helical" evidence="7">
    <location>
        <begin position="42"/>
        <end position="63"/>
    </location>
</feature>
<dbReference type="PROSITE" id="PS50850">
    <property type="entry name" value="MFS"/>
    <property type="match status" value="1"/>
</dbReference>
<dbReference type="RefSeq" id="WP_066197424.1">
    <property type="nucleotide sequence ID" value="NZ_JARMMB010000018.1"/>
</dbReference>
<keyword evidence="6 7" id="KW-0472">Membrane</keyword>
<dbReference type="Pfam" id="PF07690">
    <property type="entry name" value="MFS_1"/>
    <property type="match status" value="1"/>
</dbReference>
<feature type="transmembrane region" description="Helical" evidence="7">
    <location>
        <begin position="346"/>
        <end position="368"/>
    </location>
</feature>
<evidence type="ECO:0000313" key="10">
    <source>
        <dbReference type="Proteomes" id="UP000233343"/>
    </source>
</evidence>
<keyword evidence="4 7" id="KW-0812">Transmembrane</keyword>
<evidence type="ECO:0000256" key="4">
    <source>
        <dbReference type="ARBA" id="ARBA00022692"/>
    </source>
</evidence>
<evidence type="ECO:0000259" key="8">
    <source>
        <dbReference type="PROSITE" id="PS50850"/>
    </source>
</evidence>
<feature type="transmembrane region" description="Helical" evidence="7">
    <location>
        <begin position="289"/>
        <end position="307"/>
    </location>
</feature>
<dbReference type="AlphaFoldDB" id="A0A2N0ZD35"/>
<feature type="transmembrane region" description="Helical" evidence="7">
    <location>
        <begin position="12"/>
        <end position="36"/>
    </location>
</feature>
<dbReference type="CDD" id="cd06173">
    <property type="entry name" value="MFS_MefA_like"/>
    <property type="match status" value="1"/>
</dbReference>
<evidence type="ECO:0000256" key="7">
    <source>
        <dbReference type="SAM" id="Phobius"/>
    </source>
</evidence>
<feature type="transmembrane region" description="Helical" evidence="7">
    <location>
        <begin position="144"/>
        <end position="163"/>
    </location>
</feature>
<dbReference type="EMBL" id="PISD01000043">
    <property type="protein sequence ID" value="PKG27428.1"/>
    <property type="molecule type" value="Genomic_DNA"/>
</dbReference>
<dbReference type="GO" id="GO:0022857">
    <property type="term" value="F:transmembrane transporter activity"/>
    <property type="evidence" value="ECO:0007669"/>
    <property type="project" value="InterPro"/>
</dbReference>
<sequence length="411" mass="44600">MKSLLKNRNFMILWAGLSVSRFGYRFFNLAIMWFVMQETGSPLALGMTVLCFTIPSIIVEPIGGVLADKLNKKSIIVLTDFGNGIIMCIIGLMMINNYITLTVLLFLLVCTSILSSLFNPSANSSIPLLVDEEHLSKANSMNQFSTQCSNIIGPALAGVLIAYIDNIGYLLIISSVAYIISAITEIWLHVPSIVNDDDDVEGNGFIHNFIEGLKYVISDKYLVFLIMVGGVIINFFLAPLSIFFTFLSDNSFDVGSTGLGFINSTLAVGALVGTIIIFSNLIKDKYKMAILGLSLEGVALLLMGFIFSYTGTLISVFILGIGVCFAGVGINTLYQTMIPRDKLGRVLSLVSMLLSTSVPLGQLFGSIVIGKLSISYVLIVFGVIVTISALSLFKITNKEEYTGRNKKSVGL</sequence>
<evidence type="ECO:0000256" key="3">
    <source>
        <dbReference type="ARBA" id="ARBA00022475"/>
    </source>
</evidence>
<protein>
    <submittedName>
        <fullName evidence="9">MFS transporter</fullName>
    </submittedName>
</protein>
<keyword evidence="5 7" id="KW-1133">Transmembrane helix</keyword>
<gene>
    <name evidence="9" type="ORF">CWS20_18735</name>
</gene>
<feature type="transmembrane region" description="Helical" evidence="7">
    <location>
        <begin position="221"/>
        <end position="247"/>
    </location>
</feature>
<evidence type="ECO:0000313" key="9">
    <source>
        <dbReference type="EMBL" id="PKG27428.1"/>
    </source>
</evidence>
<comment type="caution">
    <text evidence="9">The sequence shown here is derived from an EMBL/GenBank/DDBJ whole genome shotgun (WGS) entry which is preliminary data.</text>
</comment>
<evidence type="ECO:0000256" key="6">
    <source>
        <dbReference type="ARBA" id="ARBA00023136"/>
    </source>
</evidence>
<evidence type="ECO:0000256" key="1">
    <source>
        <dbReference type="ARBA" id="ARBA00004651"/>
    </source>
</evidence>
<dbReference type="SUPFAM" id="SSF103473">
    <property type="entry name" value="MFS general substrate transporter"/>
    <property type="match status" value="1"/>
</dbReference>
<keyword evidence="3" id="KW-1003">Cell membrane</keyword>
<dbReference type="InterPro" id="IPR011701">
    <property type="entry name" value="MFS"/>
</dbReference>
<dbReference type="Proteomes" id="UP000233343">
    <property type="component" value="Unassembled WGS sequence"/>
</dbReference>
<organism evidence="9 10">
    <name type="scientific">Cytobacillus horneckiae</name>
    <dbReference type="NCBI Taxonomy" id="549687"/>
    <lineage>
        <taxon>Bacteria</taxon>
        <taxon>Bacillati</taxon>
        <taxon>Bacillota</taxon>
        <taxon>Bacilli</taxon>
        <taxon>Bacillales</taxon>
        <taxon>Bacillaceae</taxon>
        <taxon>Cytobacillus</taxon>
    </lineage>
</organism>
<comment type="subcellular location">
    <subcellularLocation>
        <location evidence="1">Cell membrane</location>
        <topology evidence="1">Multi-pass membrane protein</topology>
    </subcellularLocation>
</comment>
<name>A0A2N0ZD35_9BACI</name>
<dbReference type="Gene3D" id="1.20.1250.20">
    <property type="entry name" value="MFS general substrate transporter like domains"/>
    <property type="match status" value="1"/>
</dbReference>
<dbReference type="PANTHER" id="PTHR43266:SF2">
    <property type="entry name" value="MAJOR FACILITATOR SUPERFAMILY (MFS) PROFILE DOMAIN-CONTAINING PROTEIN"/>
    <property type="match status" value="1"/>
</dbReference>
<evidence type="ECO:0000256" key="5">
    <source>
        <dbReference type="ARBA" id="ARBA00022989"/>
    </source>
</evidence>
<feature type="domain" description="Major facilitator superfamily (MFS) profile" evidence="8">
    <location>
        <begin position="1"/>
        <end position="400"/>
    </location>
</feature>
<dbReference type="PANTHER" id="PTHR43266">
    <property type="entry name" value="MACROLIDE-EFFLUX PROTEIN"/>
    <property type="match status" value="1"/>
</dbReference>
<dbReference type="InterPro" id="IPR020846">
    <property type="entry name" value="MFS_dom"/>
</dbReference>
<reference evidence="9 10" key="1">
    <citation type="journal article" date="2010" name="Int. J. Syst. Evol. Microbiol.">
        <title>Bacillus horneckiae sp. nov., isolated from a spacecraft-assembly clean room.</title>
        <authorList>
            <person name="Vaishampayan P."/>
            <person name="Probst A."/>
            <person name="Krishnamurthi S."/>
            <person name="Ghosh S."/>
            <person name="Osman S."/>
            <person name="McDowall A."/>
            <person name="Ruckmani A."/>
            <person name="Mayilraj S."/>
            <person name="Venkateswaran K."/>
        </authorList>
    </citation>
    <scope>NUCLEOTIDE SEQUENCE [LARGE SCALE GENOMIC DNA]</scope>
    <source>
        <strain evidence="10">1PO1SC</strain>
    </source>
</reference>
<keyword evidence="2" id="KW-0813">Transport</keyword>
<keyword evidence="10" id="KW-1185">Reference proteome</keyword>
<feature type="transmembrane region" description="Helical" evidence="7">
    <location>
        <begin position="313"/>
        <end position="334"/>
    </location>
</feature>